<evidence type="ECO:0000313" key="5">
    <source>
        <dbReference type="Proteomes" id="UP000046680"/>
    </source>
</evidence>
<evidence type="ECO:0000313" key="3">
    <source>
        <dbReference type="EMBL" id="CNV11689.1"/>
    </source>
</evidence>
<dbReference type="EMBL" id="CQQC01000491">
    <property type="protein sequence ID" value="CNV11689.1"/>
    <property type="molecule type" value="Genomic_DNA"/>
</dbReference>
<gene>
    <name evidence="2" type="ORF">ERS007657_00166</name>
    <name evidence="3" type="ORF">ERS007661_01672</name>
</gene>
<evidence type="ECO:0000256" key="1">
    <source>
        <dbReference type="SAM" id="MobiDB-lite"/>
    </source>
</evidence>
<dbReference type="EMBL" id="CGCX01000032">
    <property type="protein sequence ID" value="CFR65246.1"/>
    <property type="molecule type" value="Genomic_DNA"/>
</dbReference>
<evidence type="ECO:0000313" key="2">
    <source>
        <dbReference type="EMBL" id="CFR65246.1"/>
    </source>
</evidence>
<accession>A0A655E9Q0</accession>
<proteinExistence type="predicted"/>
<name>A0A655E9Q0_MYCTX</name>
<dbReference type="AlphaFoldDB" id="A0A655E9Q0"/>
<protein>
    <submittedName>
        <fullName evidence="3">Uncharacterized protein</fullName>
    </submittedName>
</protein>
<reference evidence="4 5" key="1">
    <citation type="submission" date="2015-03" db="EMBL/GenBank/DDBJ databases">
        <authorList>
            <consortium name="Pathogen Informatics"/>
        </authorList>
    </citation>
    <scope>NUCLEOTIDE SEQUENCE [LARGE SCALE GENOMIC DNA]</scope>
    <source>
        <strain evidence="2 5">C09601061</strain>
        <strain evidence="3 4">D00501624</strain>
    </source>
</reference>
<dbReference type="Proteomes" id="UP000046680">
    <property type="component" value="Unassembled WGS sequence"/>
</dbReference>
<organism evidence="3 4">
    <name type="scientific">Mycobacterium tuberculosis</name>
    <dbReference type="NCBI Taxonomy" id="1773"/>
    <lineage>
        <taxon>Bacteria</taxon>
        <taxon>Bacillati</taxon>
        <taxon>Actinomycetota</taxon>
        <taxon>Actinomycetes</taxon>
        <taxon>Mycobacteriales</taxon>
        <taxon>Mycobacteriaceae</taxon>
        <taxon>Mycobacterium</taxon>
        <taxon>Mycobacterium tuberculosis complex</taxon>
    </lineage>
</organism>
<feature type="compositionally biased region" description="Basic residues" evidence="1">
    <location>
        <begin position="71"/>
        <end position="85"/>
    </location>
</feature>
<dbReference type="Proteomes" id="UP000039217">
    <property type="component" value="Unassembled WGS sequence"/>
</dbReference>
<sequence>MHPITDRRRFPPEDIKFGVERVDRHPARGDPRFLIHPRNPFPLTGIEEKLGDPIGGVGLVDYPTRRARRKPFNHRHRGGRSRRQLGKANLMPLAGPARRTALS</sequence>
<feature type="region of interest" description="Disordered" evidence="1">
    <location>
        <begin position="71"/>
        <end position="103"/>
    </location>
</feature>
<evidence type="ECO:0000313" key="4">
    <source>
        <dbReference type="Proteomes" id="UP000039217"/>
    </source>
</evidence>